<keyword evidence="5 12" id="KW-0658">Purine biosynthesis</keyword>
<dbReference type="GO" id="GO:0000166">
    <property type="term" value="F:nucleotide binding"/>
    <property type="evidence" value="ECO:0007669"/>
    <property type="project" value="UniProtKB-UniRule"/>
</dbReference>
<keyword evidence="3 12" id="KW-0479">Metal-binding</keyword>
<keyword evidence="7 12" id="KW-0560">Oxidoreductase</keyword>
<dbReference type="PIRSF" id="PIRSF000130">
    <property type="entry name" value="IMPDH"/>
    <property type="match status" value="1"/>
</dbReference>
<keyword evidence="6 12" id="KW-0630">Potassium</keyword>
<feature type="binding site" evidence="12">
    <location>
        <position position="441"/>
    </location>
    <ligand>
        <name>IMP</name>
        <dbReference type="ChEBI" id="CHEBI:58053"/>
    </ligand>
</feature>
<comment type="cofactor">
    <cofactor evidence="1 12">
        <name>K(+)</name>
        <dbReference type="ChEBI" id="CHEBI:29103"/>
    </cofactor>
</comment>
<dbReference type="SMART" id="SM00116">
    <property type="entry name" value="CBS"/>
    <property type="match status" value="2"/>
</dbReference>
<evidence type="ECO:0000256" key="8">
    <source>
        <dbReference type="ARBA" id="ARBA00023027"/>
    </source>
</evidence>
<evidence type="ECO:0000256" key="3">
    <source>
        <dbReference type="ARBA" id="ARBA00022723"/>
    </source>
</evidence>
<feature type="binding site" evidence="12">
    <location>
        <begin position="358"/>
        <end position="360"/>
    </location>
    <ligand>
        <name>IMP</name>
        <dbReference type="ChEBI" id="CHEBI:58053"/>
    </ligand>
</feature>
<comment type="subunit">
    <text evidence="12">Homotetramer.</text>
</comment>
<dbReference type="PANTHER" id="PTHR11911">
    <property type="entry name" value="INOSINE-5-MONOPHOSPHATE DEHYDROGENASE RELATED"/>
    <property type="match status" value="1"/>
</dbReference>
<comment type="activity regulation">
    <text evidence="12">Mycophenolic acid (MPA) is a non-competitive inhibitor that prevents formation of the closed enzyme conformation by binding to the same site as the amobile flap. In contrast, mizoribine monophosphate (MZP) is a competitive inhibitor that induces the closed conformation. MPA is a potent inhibitor of mammalian IMPDHs but a poor inhibitor of the bacterial enzymes. MZP is a more potent inhibitor of bacterial IMPDH.</text>
</comment>
<evidence type="ECO:0000256" key="10">
    <source>
        <dbReference type="ARBA" id="ARBA00048028"/>
    </source>
</evidence>
<evidence type="ECO:0000256" key="5">
    <source>
        <dbReference type="ARBA" id="ARBA00022755"/>
    </source>
</evidence>
<dbReference type="InterPro" id="IPR015875">
    <property type="entry name" value="IMP_DH/GMP_Rdtase_CS"/>
</dbReference>
<comment type="caution">
    <text evidence="12">Lacks conserved residue(s) required for the propagation of feature annotation.</text>
</comment>
<dbReference type="AlphaFoldDB" id="A0A3B0NFN4"/>
<evidence type="ECO:0000256" key="15">
    <source>
        <dbReference type="PIRSR" id="PIRSR000130-4"/>
    </source>
</evidence>
<dbReference type="NCBIfam" id="TIGR01302">
    <property type="entry name" value="IMP_dehydrog"/>
    <property type="match status" value="1"/>
</dbReference>
<evidence type="ECO:0000256" key="14">
    <source>
        <dbReference type="PIRSR" id="PIRSR000130-3"/>
    </source>
</evidence>
<comment type="catalytic activity">
    <reaction evidence="10 12 18">
        <text>IMP + NAD(+) + H2O = XMP + NADH + H(+)</text>
        <dbReference type="Rhea" id="RHEA:11708"/>
        <dbReference type="ChEBI" id="CHEBI:15377"/>
        <dbReference type="ChEBI" id="CHEBI:15378"/>
        <dbReference type="ChEBI" id="CHEBI:57464"/>
        <dbReference type="ChEBI" id="CHEBI:57540"/>
        <dbReference type="ChEBI" id="CHEBI:57945"/>
        <dbReference type="ChEBI" id="CHEBI:58053"/>
        <dbReference type="EC" id="1.1.1.205"/>
    </reaction>
</comment>
<evidence type="ECO:0000313" key="20">
    <source>
        <dbReference type="EMBL" id="SVP92564.1"/>
    </source>
</evidence>
<feature type="binding site" evidence="12">
    <location>
        <begin position="405"/>
        <end position="409"/>
    </location>
    <ligand>
        <name>IMP</name>
        <dbReference type="ChEBI" id="CHEBI:58053"/>
    </ligand>
</feature>
<dbReference type="VEuPathDB" id="PiroplasmaDB:TA03405"/>
<feature type="binding site" description="in other chain" evidence="12 15">
    <location>
        <position position="323"/>
    </location>
    <ligand>
        <name>K(+)</name>
        <dbReference type="ChEBI" id="CHEBI:29103"/>
        <note>ligand shared between two tetrameric partners</note>
    </ligand>
</feature>
<dbReference type="GO" id="GO:0046872">
    <property type="term" value="F:metal ion binding"/>
    <property type="evidence" value="ECO:0007669"/>
    <property type="project" value="UniProtKB-UniRule"/>
</dbReference>
<dbReference type="InterPro" id="IPR005990">
    <property type="entry name" value="IMP_DH"/>
</dbReference>
<feature type="binding site" evidence="12">
    <location>
        <begin position="381"/>
        <end position="382"/>
    </location>
    <ligand>
        <name>IMP</name>
        <dbReference type="ChEBI" id="CHEBI:58053"/>
    </ligand>
</feature>
<proteinExistence type="inferred from homology"/>
<evidence type="ECO:0000256" key="9">
    <source>
        <dbReference type="ARBA" id="ARBA00023122"/>
    </source>
</evidence>
<keyword evidence="4 12" id="KW-0332">GMP biosynthesis</keyword>
<dbReference type="HAMAP" id="MF_01964">
    <property type="entry name" value="IMPDH"/>
    <property type="match status" value="1"/>
</dbReference>
<evidence type="ECO:0000256" key="16">
    <source>
        <dbReference type="PROSITE-ProRule" id="PRU00703"/>
    </source>
</evidence>
<evidence type="ECO:0000256" key="4">
    <source>
        <dbReference type="ARBA" id="ARBA00022749"/>
    </source>
</evidence>
<evidence type="ECO:0000256" key="13">
    <source>
        <dbReference type="PIRSR" id="PIRSR000130-1"/>
    </source>
</evidence>
<dbReference type="CDD" id="cd00381">
    <property type="entry name" value="IMPDH"/>
    <property type="match status" value="1"/>
</dbReference>
<evidence type="ECO:0000256" key="17">
    <source>
        <dbReference type="RuleBase" id="RU003927"/>
    </source>
</evidence>
<feature type="active site" description="Proton acceptor" evidence="12 13">
    <location>
        <position position="429"/>
    </location>
</feature>
<dbReference type="GO" id="GO:0006183">
    <property type="term" value="P:GTP biosynthetic process"/>
    <property type="evidence" value="ECO:0007669"/>
    <property type="project" value="TreeGrafter"/>
</dbReference>
<evidence type="ECO:0000256" key="11">
    <source>
        <dbReference type="ARBA" id="ARBA00056556"/>
    </source>
</evidence>
<feature type="binding site" evidence="12 14">
    <location>
        <begin position="316"/>
        <end position="318"/>
    </location>
    <ligand>
        <name>NAD(+)</name>
        <dbReference type="ChEBI" id="CHEBI:57540"/>
    </ligand>
</feature>
<comment type="function">
    <text evidence="11 12">Catalyzes the conversion of inosine 5'-phosphate (IMP) to xanthosine 5'-phosphate (XMP), the first committed and rate-limiting step in the de novo synthesis of guanine nucleotides, and therefore plays an important role in the regulation of cell growth.</text>
</comment>
<comment type="subcellular location">
    <subcellularLocation>
        <location evidence="12">Cytoplasm</location>
    </subcellularLocation>
</comment>
<dbReference type="GO" id="GO:0006177">
    <property type="term" value="P:GMP biosynthetic process"/>
    <property type="evidence" value="ECO:0007669"/>
    <property type="project" value="UniProtKB-UniRule"/>
</dbReference>
<evidence type="ECO:0000256" key="18">
    <source>
        <dbReference type="RuleBase" id="RU003928"/>
    </source>
</evidence>
<dbReference type="InterPro" id="IPR001093">
    <property type="entry name" value="IMP_DH_GMPRt"/>
</dbReference>
<dbReference type="FunFam" id="3.20.20.70:FF:000086">
    <property type="entry name" value="IMP dehydrogenase, putative"/>
    <property type="match status" value="1"/>
</dbReference>
<feature type="active site" description="Thioimidate intermediate" evidence="12 13">
    <location>
        <position position="323"/>
    </location>
</feature>
<keyword evidence="8 12" id="KW-0520">NAD</keyword>
<feature type="binding site" evidence="12">
    <location>
        <position position="321"/>
    </location>
    <ligand>
        <name>IMP</name>
        <dbReference type="ChEBI" id="CHEBI:58053"/>
    </ligand>
</feature>
<dbReference type="SUPFAM" id="SSF51412">
    <property type="entry name" value="Inosine monophosphate dehydrogenase (IMPDH)"/>
    <property type="match status" value="1"/>
</dbReference>
<gene>
    <name evidence="21" type="ORF">TAT_000235900</name>
    <name evidence="20" type="ORF">TAV_000236000</name>
</gene>
<feature type="binding site" description="in other chain" evidence="12 15">
    <location>
        <position position="318"/>
    </location>
    <ligand>
        <name>K(+)</name>
        <dbReference type="ChEBI" id="CHEBI:29103"/>
        <note>ligand shared between two tetrameric partners</note>
    </ligand>
</feature>
<sequence length="511" mass="55353">MADGYSAAEFFNFTKLSLSYEDLIILPGYIRDSVDKVDLSSNVTRNIKLRIPILSSPMDTVTESKMATAMALLGGLGVIHNNLSIDNLIKEVKAVKRFENGFVHNPVCLKPTSTVSDWVEIRDKLGFTSVPITSDGNPGSKLLGIVTKTDMYFVESKNVSLEEIMSTNLVVGKHPMKLNDANELLFMSKKGVLPIVNEDYELMSIVTRSDFYKSKLYPYASKDDNKQLLVGAAISTNNFANGFDRVNGLEVAKKLIDAKVDIILVDSSQGNSVFQIDLIKQLKSAYPNVQIIGGNVVSAQQAKNVLEAGCDSIKVGMGIGSICTTQNICGVGRGQATSVYYVSRYTFEHWNGVPVIADGGIKTSGDIVKALSLGASCVMGGSIFAGSKEAPGEYYFNNGVRMKSYRGMGSKDAINDSLQNTGLMGSLSRYHLVDDQKIISQGVSGLVIDKGSVNNILPNLTQGVKHGLQNIGAFSVKELHEALYSGQLRLEQRTAQSIVDANVCRTINNPK</sequence>
<evidence type="ECO:0000256" key="12">
    <source>
        <dbReference type="HAMAP-Rule" id="MF_03156"/>
    </source>
</evidence>
<dbReference type="PROSITE" id="PS00487">
    <property type="entry name" value="IMP_DH_GMP_RED"/>
    <property type="match status" value="1"/>
</dbReference>
<comment type="similarity">
    <text evidence="2 12 17">Belongs to the IMPDH/GMPR family.</text>
</comment>
<dbReference type="Gene3D" id="3.20.20.70">
    <property type="entry name" value="Aldolase class I"/>
    <property type="match status" value="1"/>
</dbReference>
<dbReference type="PROSITE" id="PS51371">
    <property type="entry name" value="CBS"/>
    <property type="match status" value="2"/>
</dbReference>
<feature type="domain" description="CBS" evidence="19">
    <location>
        <begin position="165"/>
        <end position="221"/>
    </location>
</feature>
<dbReference type="InterPro" id="IPR000644">
    <property type="entry name" value="CBS_dom"/>
</dbReference>
<dbReference type="CDD" id="cd04601">
    <property type="entry name" value="CBS_pair_IMPDH"/>
    <property type="match status" value="1"/>
</dbReference>
<feature type="binding site" evidence="12 14">
    <location>
        <begin position="266"/>
        <end position="268"/>
    </location>
    <ligand>
        <name>NAD(+)</name>
        <dbReference type="ChEBI" id="CHEBI:57540"/>
    </ligand>
</feature>
<protein>
    <recommendedName>
        <fullName evidence="12 18">Inosine-5'-monophosphate dehydrogenase</fullName>
        <shortName evidence="12">IMP dehydrogenase</shortName>
        <shortName evidence="12">IMPD</shortName>
        <shortName evidence="12">IMPDH</shortName>
        <ecNumber evidence="12 18">1.1.1.205</ecNumber>
    </recommendedName>
</protein>
<name>A0A3B0NFN4_THEAN</name>
<dbReference type="InterPro" id="IPR013785">
    <property type="entry name" value="Aldolase_TIM"/>
</dbReference>
<dbReference type="SUPFAM" id="SSF54631">
    <property type="entry name" value="CBS-domain pair"/>
    <property type="match status" value="1"/>
</dbReference>
<accession>A0A3B0NFN4</accession>
<dbReference type="GO" id="GO:0005737">
    <property type="term" value="C:cytoplasm"/>
    <property type="evidence" value="ECO:0007669"/>
    <property type="project" value="UniProtKB-SubCell"/>
</dbReference>
<dbReference type="UniPathway" id="UPA00601">
    <property type="reaction ID" value="UER00295"/>
</dbReference>
<dbReference type="EMBL" id="UIVT01000003">
    <property type="protein sequence ID" value="SVP93368.1"/>
    <property type="molecule type" value="Genomic_DNA"/>
</dbReference>
<feature type="domain" description="CBS" evidence="19">
    <location>
        <begin position="102"/>
        <end position="163"/>
    </location>
</feature>
<dbReference type="PANTHER" id="PTHR11911:SF111">
    <property type="entry name" value="INOSINE-5'-MONOPHOSPHATE DEHYDROGENASE"/>
    <property type="match status" value="1"/>
</dbReference>
<dbReference type="GO" id="GO:0003938">
    <property type="term" value="F:IMP dehydrogenase activity"/>
    <property type="evidence" value="ECO:0007669"/>
    <property type="project" value="UniProtKB-UniRule"/>
</dbReference>
<evidence type="ECO:0000313" key="21">
    <source>
        <dbReference type="EMBL" id="SVP93368.1"/>
    </source>
</evidence>
<keyword evidence="12" id="KW-0963">Cytoplasm</keyword>
<dbReference type="SMART" id="SM01240">
    <property type="entry name" value="IMPDH"/>
    <property type="match status" value="1"/>
</dbReference>
<evidence type="ECO:0000256" key="7">
    <source>
        <dbReference type="ARBA" id="ARBA00023002"/>
    </source>
</evidence>
<reference evidence="21" key="1">
    <citation type="submission" date="2018-07" db="EMBL/GenBank/DDBJ databases">
        <authorList>
            <person name="Quirk P.G."/>
            <person name="Krulwich T.A."/>
        </authorList>
    </citation>
    <scope>NUCLEOTIDE SEQUENCE</scope>
    <source>
        <strain evidence="21">Anand</strain>
    </source>
</reference>
<dbReference type="InterPro" id="IPR046342">
    <property type="entry name" value="CBS_dom_sf"/>
</dbReference>
<comment type="pathway">
    <text evidence="12 18">Purine metabolism; XMP biosynthesis via de novo pathway; XMP from IMP: step 1/1.</text>
</comment>
<organism evidence="21">
    <name type="scientific">Theileria annulata</name>
    <dbReference type="NCBI Taxonomy" id="5874"/>
    <lineage>
        <taxon>Eukaryota</taxon>
        <taxon>Sar</taxon>
        <taxon>Alveolata</taxon>
        <taxon>Apicomplexa</taxon>
        <taxon>Aconoidasida</taxon>
        <taxon>Piroplasmida</taxon>
        <taxon>Theileriidae</taxon>
        <taxon>Theileria</taxon>
    </lineage>
</organism>
<feature type="binding site" description="in other chain" evidence="12 15">
    <location>
        <position position="320"/>
    </location>
    <ligand>
        <name>K(+)</name>
        <dbReference type="ChEBI" id="CHEBI:29103"/>
        <note>ligand shared between two tetrameric partners</note>
    </ligand>
</feature>
<dbReference type="EMBL" id="UIVS01000003">
    <property type="protein sequence ID" value="SVP92564.1"/>
    <property type="molecule type" value="Genomic_DNA"/>
</dbReference>
<dbReference type="EC" id="1.1.1.205" evidence="12 18"/>
<dbReference type="Pfam" id="PF00571">
    <property type="entry name" value="CBS"/>
    <property type="match status" value="1"/>
</dbReference>
<evidence type="ECO:0000256" key="6">
    <source>
        <dbReference type="ARBA" id="ARBA00022958"/>
    </source>
</evidence>
<evidence type="ECO:0000256" key="1">
    <source>
        <dbReference type="ARBA" id="ARBA00001958"/>
    </source>
</evidence>
<keyword evidence="9 16" id="KW-0129">CBS domain</keyword>
<evidence type="ECO:0000259" key="19">
    <source>
        <dbReference type="PROSITE" id="PS51371"/>
    </source>
</evidence>
<evidence type="ECO:0000256" key="2">
    <source>
        <dbReference type="ARBA" id="ARBA00005502"/>
    </source>
</evidence>
<dbReference type="Pfam" id="PF00478">
    <property type="entry name" value="IMPDH"/>
    <property type="match status" value="1"/>
</dbReference>